<organism evidence="2 3">
    <name type="scientific">Liparis tanakae</name>
    <name type="common">Tanaka's snailfish</name>
    <dbReference type="NCBI Taxonomy" id="230148"/>
    <lineage>
        <taxon>Eukaryota</taxon>
        <taxon>Metazoa</taxon>
        <taxon>Chordata</taxon>
        <taxon>Craniata</taxon>
        <taxon>Vertebrata</taxon>
        <taxon>Euteleostomi</taxon>
        <taxon>Actinopterygii</taxon>
        <taxon>Neopterygii</taxon>
        <taxon>Teleostei</taxon>
        <taxon>Neoteleostei</taxon>
        <taxon>Acanthomorphata</taxon>
        <taxon>Eupercaria</taxon>
        <taxon>Perciformes</taxon>
        <taxon>Cottioidei</taxon>
        <taxon>Cottales</taxon>
        <taxon>Liparidae</taxon>
        <taxon>Liparis</taxon>
    </lineage>
</organism>
<proteinExistence type="predicted"/>
<reference evidence="2 3" key="1">
    <citation type="submission" date="2019-03" db="EMBL/GenBank/DDBJ databases">
        <title>First draft genome of Liparis tanakae, snailfish: a comprehensive survey of snailfish specific genes.</title>
        <authorList>
            <person name="Kim W."/>
            <person name="Song I."/>
            <person name="Jeong J.-H."/>
            <person name="Kim D."/>
            <person name="Kim S."/>
            <person name="Ryu S."/>
            <person name="Song J.Y."/>
            <person name="Lee S.K."/>
        </authorList>
    </citation>
    <scope>NUCLEOTIDE SEQUENCE [LARGE SCALE GENOMIC DNA]</scope>
    <source>
        <tissue evidence="2">Muscle</tissue>
    </source>
</reference>
<feature type="compositionally biased region" description="Basic and acidic residues" evidence="1">
    <location>
        <begin position="53"/>
        <end position="73"/>
    </location>
</feature>
<protein>
    <submittedName>
        <fullName evidence="2">Uncharacterized protein</fullName>
    </submittedName>
</protein>
<evidence type="ECO:0000256" key="1">
    <source>
        <dbReference type="SAM" id="MobiDB-lite"/>
    </source>
</evidence>
<feature type="compositionally biased region" description="Basic and acidic residues" evidence="1">
    <location>
        <begin position="1"/>
        <end position="11"/>
    </location>
</feature>
<dbReference type="Proteomes" id="UP000314294">
    <property type="component" value="Unassembled WGS sequence"/>
</dbReference>
<dbReference type="AlphaFoldDB" id="A0A4Z2ETY2"/>
<feature type="region of interest" description="Disordered" evidence="1">
    <location>
        <begin position="1"/>
        <end position="27"/>
    </location>
</feature>
<feature type="region of interest" description="Disordered" evidence="1">
    <location>
        <begin position="52"/>
        <end position="127"/>
    </location>
</feature>
<dbReference type="EMBL" id="SRLO01002968">
    <property type="protein sequence ID" value="TNN32041.1"/>
    <property type="molecule type" value="Genomic_DNA"/>
</dbReference>
<feature type="compositionally biased region" description="Low complexity" evidence="1">
    <location>
        <begin position="107"/>
        <end position="125"/>
    </location>
</feature>
<accession>A0A4Z2ETY2</accession>
<comment type="caution">
    <text evidence="2">The sequence shown here is derived from an EMBL/GenBank/DDBJ whole genome shotgun (WGS) entry which is preliminary data.</text>
</comment>
<keyword evidence="3" id="KW-1185">Reference proteome</keyword>
<name>A0A4Z2ETY2_9TELE</name>
<sequence>MEPRSSFRDEVPPGGTGTVPGPGWTLRSTGALLRHEAPVLLSDGSASLLITTRCEHEDAPSTGHRAPDTEHRTPGTGPPGGEPGQDAVSGGSCRSAGPSPCGPPLPGSTGLSTAPGAGARRPAPGSVSTRQALFITLVSYLFKNEKQQ</sequence>
<gene>
    <name evidence="2" type="ORF">EYF80_057803</name>
</gene>
<evidence type="ECO:0000313" key="2">
    <source>
        <dbReference type="EMBL" id="TNN32041.1"/>
    </source>
</evidence>
<evidence type="ECO:0000313" key="3">
    <source>
        <dbReference type="Proteomes" id="UP000314294"/>
    </source>
</evidence>